<dbReference type="eggNOG" id="COG1917">
    <property type="taxonomic scope" value="Bacteria"/>
</dbReference>
<keyword evidence="4" id="KW-1185">Reference proteome</keyword>
<dbReference type="InterPro" id="IPR003779">
    <property type="entry name" value="CMD-like"/>
</dbReference>
<comment type="caution">
    <text evidence="3">The sequence shown here is derived from an EMBL/GenBank/DDBJ whole genome shotgun (WGS) entry which is preliminary data.</text>
</comment>
<feature type="domain" description="Cupin type-2" evidence="2">
    <location>
        <begin position="178"/>
        <end position="241"/>
    </location>
</feature>
<dbReference type="Pfam" id="PF07883">
    <property type="entry name" value="Cupin_2"/>
    <property type="match status" value="1"/>
</dbReference>
<gene>
    <name evidence="3" type="ORF">EH55_00485</name>
</gene>
<dbReference type="AlphaFoldDB" id="A0A073ITW3"/>
<dbReference type="InterPro" id="IPR014710">
    <property type="entry name" value="RmlC-like_jellyroll"/>
</dbReference>
<organism evidence="3 4">
    <name type="scientific">Synergistes jonesii</name>
    <dbReference type="NCBI Taxonomy" id="2754"/>
    <lineage>
        <taxon>Bacteria</taxon>
        <taxon>Thermotogati</taxon>
        <taxon>Synergistota</taxon>
        <taxon>Synergistia</taxon>
        <taxon>Synergistales</taxon>
        <taxon>Synergistaceae</taxon>
        <taxon>Synergistes</taxon>
    </lineage>
</organism>
<feature type="domain" description="Carboxymuconolactone decarboxylase-like" evidence="1">
    <location>
        <begin position="42"/>
        <end position="126"/>
    </location>
</feature>
<dbReference type="EMBL" id="JMKI01000012">
    <property type="protein sequence ID" value="KEJ92916.1"/>
    <property type="molecule type" value="Genomic_DNA"/>
</dbReference>
<dbReference type="InterPro" id="IPR011051">
    <property type="entry name" value="RmlC_Cupin_sf"/>
</dbReference>
<dbReference type="eggNOG" id="COG0599">
    <property type="taxonomic scope" value="Bacteria"/>
</dbReference>
<dbReference type="PANTHER" id="PTHR43698:SF1">
    <property type="entry name" value="BLL4564 PROTEIN"/>
    <property type="match status" value="1"/>
</dbReference>
<dbReference type="Gene3D" id="1.20.1290.10">
    <property type="entry name" value="AhpD-like"/>
    <property type="match status" value="1"/>
</dbReference>
<dbReference type="PANTHER" id="PTHR43698">
    <property type="entry name" value="RIBD C-TERMINAL DOMAIN CONTAINING PROTEIN"/>
    <property type="match status" value="1"/>
</dbReference>
<evidence type="ECO:0000313" key="4">
    <source>
        <dbReference type="Proteomes" id="UP000027665"/>
    </source>
</evidence>
<dbReference type="InterPro" id="IPR013096">
    <property type="entry name" value="Cupin_2"/>
</dbReference>
<proteinExistence type="predicted"/>
<dbReference type="InterPro" id="IPR029032">
    <property type="entry name" value="AhpD-like"/>
</dbReference>
<protein>
    <submittedName>
        <fullName evidence="3">Gamma-carboxymuconolactone decarboxylase</fullName>
    </submittedName>
</protein>
<dbReference type="GO" id="GO:0051920">
    <property type="term" value="F:peroxiredoxin activity"/>
    <property type="evidence" value="ECO:0007669"/>
    <property type="project" value="InterPro"/>
</dbReference>
<accession>A0A073ITW3</accession>
<evidence type="ECO:0000313" key="3">
    <source>
        <dbReference type="EMBL" id="KEJ92916.1"/>
    </source>
</evidence>
<evidence type="ECO:0000259" key="1">
    <source>
        <dbReference type="Pfam" id="PF02627"/>
    </source>
</evidence>
<dbReference type="InterPro" id="IPR047263">
    <property type="entry name" value="HNL-like_cupin"/>
</dbReference>
<dbReference type="CDD" id="cd02233">
    <property type="entry name" value="cupin_HNL-like"/>
    <property type="match status" value="1"/>
</dbReference>
<dbReference type="SUPFAM" id="SSF69118">
    <property type="entry name" value="AhpD-like"/>
    <property type="match status" value="1"/>
</dbReference>
<dbReference type="Pfam" id="PF02627">
    <property type="entry name" value="CMD"/>
    <property type="match status" value="1"/>
</dbReference>
<dbReference type="STRING" id="2754.EH55_00485"/>
<name>A0A073ITW3_9BACT</name>
<evidence type="ECO:0000259" key="2">
    <source>
        <dbReference type="Pfam" id="PF07883"/>
    </source>
</evidence>
<reference evidence="3 4" key="1">
    <citation type="submission" date="2014-04" db="EMBL/GenBank/DDBJ databases">
        <title>Draft Genome Sequence of Synergistes jonesii.</title>
        <authorList>
            <person name="Coil D.A."/>
            <person name="Eisen J.A."/>
            <person name="Holland-Moritz H.E."/>
        </authorList>
    </citation>
    <scope>NUCLEOTIDE SEQUENCE [LARGE SCALE GENOMIC DNA]</scope>
    <source>
        <strain evidence="3 4">78-1</strain>
    </source>
</reference>
<dbReference type="Proteomes" id="UP000027665">
    <property type="component" value="Unassembled WGS sequence"/>
</dbReference>
<dbReference type="Gene3D" id="2.60.120.10">
    <property type="entry name" value="Jelly Rolls"/>
    <property type="match status" value="1"/>
</dbReference>
<sequence>MGYIGMAIDRKEAELFPTGFNGEAAMMKKQTAGRDRLGEFAPKFAQLNDDVLFGEVWSREDKLSARDRSMITIAALFSAGLYPQLKSHLALGREHGVTRTEAVEIVTQLAFYCGWPKAWSTFPLIQEVYGDERPEADGVPSDLSVFPVGRPNTAFAQYFIGRSFLAPLTLEQIPTFNVTFEPGCRNNWHIHHASSGGGQLLICVSGRGWYQERGKEPRELHPGDVVNIPANVKHWHGAAKDSWFQHIAQEIAGAETHTEWCEAVEDEDYLILP</sequence>
<dbReference type="SUPFAM" id="SSF51182">
    <property type="entry name" value="RmlC-like cupins"/>
    <property type="match status" value="1"/>
</dbReference>